<evidence type="ECO:0000256" key="2">
    <source>
        <dbReference type="ARBA" id="ARBA00006929"/>
    </source>
</evidence>
<dbReference type="GO" id="GO:0003774">
    <property type="term" value="F:cytoskeletal motor activity"/>
    <property type="evidence" value="ECO:0007669"/>
    <property type="project" value="InterPro"/>
</dbReference>
<name>A0A5E5BYX6_9BURK</name>
<feature type="chain" id="PRO_5022707682" description="Flagellar L-ring protein" evidence="8">
    <location>
        <begin position="24"/>
        <end position="193"/>
    </location>
</feature>
<keyword evidence="10" id="KW-1185">Reference proteome</keyword>
<organism evidence="9 10">
    <name type="scientific">Pandoraea bronchicola</name>
    <dbReference type="NCBI Taxonomy" id="2508287"/>
    <lineage>
        <taxon>Bacteria</taxon>
        <taxon>Pseudomonadati</taxon>
        <taxon>Pseudomonadota</taxon>
        <taxon>Betaproteobacteria</taxon>
        <taxon>Burkholderiales</taxon>
        <taxon>Burkholderiaceae</taxon>
        <taxon>Pandoraea</taxon>
    </lineage>
</organism>
<evidence type="ECO:0000256" key="3">
    <source>
        <dbReference type="ARBA" id="ARBA00022729"/>
    </source>
</evidence>
<evidence type="ECO:0000256" key="4">
    <source>
        <dbReference type="ARBA" id="ARBA00023136"/>
    </source>
</evidence>
<comment type="similarity">
    <text evidence="2 7">Belongs to the FlgH family.</text>
</comment>
<evidence type="ECO:0000313" key="10">
    <source>
        <dbReference type="Proteomes" id="UP000382040"/>
    </source>
</evidence>
<dbReference type="PRINTS" id="PR01008">
    <property type="entry name" value="FLGLRINGFLGH"/>
</dbReference>
<comment type="function">
    <text evidence="1 7">Assembles around the rod to form the L-ring and probably protects the motor/basal body from shearing forces during rotation.</text>
</comment>
<reference evidence="9 10" key="1">
    <citation type="submission" date="2019-08" db="EMBL/GenBank/DDBJ databases">
        <authorList>
            <person name="Peeters C."/>
        </authorList>
    </citation>
    <scope>NUCLEOTIDE SEQUENCE [LARGE SCALE GENOMIC DNA]</scope>
    <source>
        <strain evidence="9 10">LMG 20603</strain>
    </source>
</reference>
<dbReference type="RefSeq" id="WP_150561823.1">
    <property type="nucleotide sequence ID" value="NZ_CABPST010000019.1"/>
</dbReference>
<keyword evidence="5 7" id="KW-0975">Bacterial flagellum</keyword>
<dbReference type="GO" id="GO:0009279">
    <property type="term" value="C:cell outer membrane"/>
    <property type="evidence" value="ECO:0007669"/>
    <property type="project" value="UniProtKB-SubCell"/>
</dbReference>
<gene>
    <name evidence="7" type="primary">flgH</name>
    <name evidence="9" type="ORF">PBR20603_04675</name>
</gene>
<evidence type="ECO:0000256" key="7">
    <source>
        <dbReference type="HAMAP-Rule" id="MF_00415"/>
    </source>
</evidence>
<dbReference type="EMBL" id="CABPST010000019">
    <property type="protein sequence ID" value="VVE90688.1"/>
    <property type="molecule type" value="Genomic_DNA"/>
</dbReference>
<dbReference type="AlphaFoldDB" id="A0A5E5BYX6"/>
<keyword evidence="9" id="KW-0282">Flagellum</keyword>
<dbReference type="OrthoDB" id="9789463at2"/>
<keyword evidence="9" id="KW-0969">Cilium</keyword>
<evidence type="ECO:0000313" key="9">
    <source>
        <dbReference type="EMBL" id="VVE90688.1"/>
    </source>
</evidence>
<dbReference type="GO" id="GO:0009427">
    <property type="term" value="C:bacterial-type flagellum basal body, distal rod, L ring"/>
    <property type="evidence" value="ECO:0007669"/>
    <property type="project" value="InterPro"/>
</dbReference>
<evidence type="ECO:0000256" key="1">
    <source>
        <dbReference type="ARBA" id="ARBA00002591"/>
    </source>
</evidence>
<proteinExistence type="inferred from homology"/>
<dbReference type="InterPro" id="IPR000527">
    <property type="entry name" value="Flag_Lring"/>
</dbReference>
<dbReference type="GO" id="GO:0071973">
    <property type="term" value="P:bacterial-type flagellum-dependent cell motility"/>
    <property type="evidence" value="ECO:0007669"/>
    <property type="project" value="InterPro"/>
</dbReference>
<evidence type="ECO:0000256" key="6">
    <source>
        <dbReference type="ARBA" id="ARBA00023237"/>
    </source>
</evidence>
<comment type="subunit">
    <text evidence="7">The basal body constitutes a major portion of the flagellar organelle and consists of four rings (L,P,S, and M) mounted on a central rod.</text>
</comment>
<dbReference type="Proteomes" id="UP000382040">
    <property type="component" value="Unassembled WGS sequence"/>
</dbReference>
<dbReference type="PANTHER" id="PTHR34933">
    <property type="entry name" value="FLAGELLAR L-RING PROTEIN"/>
    <property type="match status" value="1"/>
</dbReference>
<sequence length="193" mass="21331">MKAVVWRALAVLALMSLWQVAGAESLYREDTYRPITADNKAFRVDDVLTVQVFENASATSNSDTTTRRTNDIAADVNLTRNPSIAASLGVKGDFDGGGRTQRAGRLLAQITVAVREVMPNGDLKISGEQMLTINDEQQKIQLEGRVRPQDISDGNVVLSTRISDARINYVGYGDLAERGRRAWWRKALDFIGF</sequence>
<keyword evidence="6 7" id="KW-0998">Cell outer membrane</keyword>
<dbReference type="HAMAP" id="MF_00415">
    <property type="entry name" value="FlgH"/>
    <property type="match status" value="1"/>
</dbReference>
<accession>A0A5E5BYX6</accession>
<keyword evidence="3 8" id="KW-0732">Signal</keyword>
<evidence type="ECO:0000256" key="8">
    <source>
        <dbReference type="SAM" id="SignalP"/>
    </source>
</evidence>
<protein>
    <recommendedName>
        <fullName evidence="7">Flagellar L-ring protein</fullName>
    </recommendedName>
    <alternativeName>
        <fullName evidence="7">Basal body L-ring protein</fullName>
    </alternativeName>
</protein>
<keyword evidence="4 7" id="KW-0472">Membrane</keyword>
<feature type="signal peptide" evidence="8">
    <location>
        <begin position="1"/>
        <end position="23"/>
    </location>
</feature>
<dbReference type="Pfam" id="PF02107">
    <property type="entry name" value="FlgH"/>
    <property type="match status" value="1"/>
</dbReference>
<evidence type="ECO:0000256" key="5">
    <source>
        <dbReference type="ARBA" id="ARBA00023143"/>
    </source>
</evidence>
<comment type="subcellular location">
    <subcellularLocation>
        <location evidence="7">Cell outer membrane</location>
    </subcellularLocation>
    <subcellularLocation>
        <location evidence="7">Bacterial flagellum basal body</location>
    </subcellularLocation>
</comment>
<dbReference type="PANTHER" id="PTHR34933:SF1">
    <property type="entry name" value="FLAGELLAR L-RING PROTEIN"/>
    <property type="match status" value="1"/>
</dbReference>
<keyword evidence="9" id="KW-0966">Cell projection</keyword>